<proteinExistence type="predicted"/>
<protein>
    <recommendedName>
        <fullName evidence="3">Reverse transcriptase zinc-binding domain-containing protein</fullName>
    </recommendedName>
</protein>
<gene>
    <name evidence="1" type="ORF">B0H16DRAFT_1302521</name>
</gene>
<sequence length="161" mass="18650">MFELPGIRLKSGSQRIFTKAIKAMRPKPYRRSTFVNLDRTRSAIESISGYTPTDATIWNSLRSTTLQRLTREFLWKCVHNTFRVGDFWGHIDTKELYGPCHFCDAPETLEHIALGCEAHGQKVIWNLTRELWLKKYNDWPNLSWGLILGCNLVRFTAICGT</sequence>
<evidence type="ECO:0000313" key="1">
    <source>
        <dbReference type="EMBL" id="KAJ7776419.1"/>
    </source>
</evidence>
<dbReference type="AlphaFoldDB" id="A0AAD7K3N0"/>
<evidence type="ECO:0000313" key="2">
    <source>
        <dbReference type="Proteomes" id="UP001215598"/>
    </source>
</evidence>
<name>A0AAD7K3N0_9AGAR</name>
<accession>A0AAD7K3N0</accession>
<evidence type="ECO:0008006" key="3">
    <source>
        <dbReference type="Google" id="ProtNLM"/>
    </source>
</evidence>
<dbReference type="Proteomes" id="UP001215598">
    <property type="component" value="Unassembled WGS sequence"/>
</dbReference>
<dbReference type="EMBL" id="JARKIB010000009">
    <property type="protein sequence ID" value="KAJ7776419.1"/>
    <property type="molecule type" value="Genomic_DNA"/>
</dbReference>
<comment type="caution">
    <text evidence="1">The sequence shown here is derived from an EMBL/GenBank/DDBJ whole genome shotgun (WGS) entry which is preliminary data.</text>
</comment>
<keyword evidence="2" id="KW-1185">Reference proteome</keyword>
<organism evidence="1 2">
    <name type="scientific">Mycena metata</name>
    <dbReference type="NCBI Taxonomy" id="1033252"/>
    <lineage>
        <taxon>Eukaryota</taxon>
        <taxon>Fungi</taxon>
        <taxon>Dikarya</taxon>
        <taxon>Basidiomycota</taxon>
        <taxon>Agaricomycotina</taxon>
        <taxon>Agaricomycetes</taxon>
        <taxon>Agaricomycetidae</taxon>
        <taxon>Agaricales</taxon>
        <taxon>Marasmiineae</taxon>
        <taxon>Mycenaceae</taxon>
        <taxon>Mycena</taxon>
    </lineage>
</organism>
<reference evidence="1" key="1">
    <citation type="submission" date="2023-03" db="EMBL/GenBank/DDBJ databases">
        <title>Massive genome expansion in bonnet fungi (Mycena s.s.) driven by repeated elements and novel gene families across ecological guilds.</title>
        <authorList>
            <consortium name="Lawrence Berkeley National Laboratory"/>
            <person name="Harder C.B."/>
            <person name="Miyauchi S."/>
            <person name="Viragh M."/>
            <person name="Kuo A."/>
            <person name="Thoen E."/>
            <person name="Andreopoulos B."/>
            <person name="Lu D."/>
            <person name="Skrede I."/>
            <person name="Drula E."/>
            <person name="Henrissat B."/>
            <person name="Morin E."/>
            <person name="Kohler A."/>
            <person name="Barry K."/>
            <person name="LaButti K."/>
            <person name="Morin E."/>
            <person name="Salamov A."/>
            <person name="Lipzen A."/>
            <person name="Mereny Z."/>
            <person name="Hegedus B."/>
            <person name="Baldrian P."/>
            <person name="Stursova M."/>
            <person name="Weitz H."/>
            <person name="Taylor A."/>
            <person name="Grigoriev I.V."/>
            <person name="Nagy L.G."/>
            <person name="Martin F."/>
            <person name="Kauserud H."/>
        </authorList>
    </citation>
    <scope>NUCLEOTIDE SEQUENCE</scope>
    <source>
        <strain evidence="1">CBHHK182m</strain>
    </source>
</reference>